<gene>
    <name evidence="2" type="ORF">GCK72_021680</name>
</gene>
<dbReference type="RefSeq" id="XP_053583341.1">
    <property type="nucleotide sequence ID" value="XM_053734428.1"/>
</dbReference>
<reference evidence="2 3" key="1">
    <citation type="submission" date="2019-12" db="EMBL/GenBank/DDBJ databases">
        <title>Chromosome-level assembly of the Caenorhabditis remanei genome.</title>
        <authorList>
            <person name="Teterina A.A."/>
            <person name="Willis J.H."/>
            <person name="Phillips P.C."/>
        </authorList>
    </citation>
    <scope>NUCLEOTIDE SEQUENCE [LARGE SCALE GENOMIC DNA]</scope>
    <source>
        <strain evidence="2 3">PX506</strain>
        <tissue evidence="2">Whole organism</tissue>
    </source>
</reference>
<proteinExistence type="predicted"/>
<dbReference type="KEGG" id="crq:GCK72_021680"/>
<evidence type="ECO:0000259" key="1">
    <source>
        <dbReference type="Pfam" id="PF23673"/>
    </source>
</evidence>
<dbReference type="AlphaFoldDB" id="A0A6A5GKI5"/>
<sequence>MTSQIPESYDESEHVIYGALLSGLPNSTESIKDPSEGSAVLDIIDFFFNLDVTHCGATLFILTKRLPAETYIYDLVSKLKKYHAHVTLVVSNNSFGGSSSEQMYRLASETNGLCIFTEDDWIQESPFWLPSIWPSYLVYSVNAVVIKSGTVALPIFNSPLVGYYYICMTLQDHGFLDTFRMVHLTWSDAGSLIISGSFEETVESHIDFGNTTYTQKGPYTLDAIPYDMTLQYEFLGETTEVLQIRIYSEK</sequence>
<evidence type="ECO:0000313" key="3">
    <source>
        <dbReference type="Proteomes" id="UP000483820"/>
    </source>
</evidence>
<protein>
    <recommendedName>
        <fullName evidence="1">DUF7154 domain-containing protein</fullName>
    </recommendedName>
</protein>
<evidence type="ECO:0000313" key="2">
    <source>
        <dbReference type="EMBL" id="KAF1755111.1"/>
    </source>
</evidence>
<accession>A0A6A5GKI5</accession>
<dbReference type="EMBL" id="WUAV01000005">
    <property type="protein sequence ID" value="KAF1755111.1"/>
    <property type="molecule type" value="Genomic_DNA"/>
</dbReference>
<dbReference type="InterPro" id="IPR055578">
    <property type="entry name" value="DUF7154"/>
</dbReference>
<dbReference type="Proteomes" id="UP000483820">
    <property type="component" value="Chromosome V"/>
</dbReference>
<dbReference type="GO" id="GO:0045087">
    <property type="term" value="P:innate immune response"/>
    <property type="evidence" value="ECO:0007669"/>
    <property type="project" value="TreeGrafter"/>
</dbReference>
<name>A0A6A5GKI5_CAERE</name>
<comment type="caution">
    <text evidence="2">The sequence shown here is derived from an EMBL/GenBank/DDBJ whole genome shotgun (WGS) entry which is preliminary data.</text>
</comment>
<organism evidence="2 3">
    <name type="scientific">Caenorhabditis remanei</name>
    <name type="common">Caenorhabditis vulgaris</name>
    <dbReference type="NCBI Taxonomy" id="31234"/>
    <lineage>
        <taxon>Eukaryota</taxon>
        <taxon>Metazoa</taxon>
        <taxon>Ecdysozoa</taxon>
        <taxon>Nematoda</taxon>
        <taxon>Chromadorea</taxon>
        <taxon>Rhabditida</taxon>
        <taxon>Rhabditina</taxon>
        <taxon>Rhabditomorpha</taxon>
        <taxon>Rhabditoidea</taxon>
        <taxon>Rhabditidae</taxon>
        <taxon>Peloderinae</taxon>
        <taxon>Caenorhabditis</taxon>
    </lineage>
</organism>
<dbReference type="GeneID" id="78777312"/>
<dbReference type="Pfam" id="PF23673">
    <property type="entry name" value="DUF7154"/>
    <property type="match status" value="1"/>
</dbReference>
<dbReference type="PANTHER" id="PTHR23062">
    <property type="entry name" value="HYPOTHETICAL PROTEIN C.ELEGANS"/>
    <property type="match status" value="1"/>
</dbReference>
<feature type="domain" description="DUF7154" evidence="1">
    <location>
        <begin position="142"/>
        <end position="248"/>
    </location>
</feature>
<dbReference type="PANTHER" id="PTHR23062:SF3">
    <property type="entry name" value="ANF_RECEPTOR DOMAIN-CONTAINING PROTEIN-RELATED"/>
    <property type="match status" value="1"/>
</dbReference>
<dbReference type="CTD" id="78777312"/>